<protein>
    <recommendedName>
        <fullName evidence="4">Zinc finger RING-type eukaryotic domain-containing protein</fullName>
    </recommendedName>
</protein>
<dbReference type="SUPFAM" id="SSF57850">
    <property type="entry name" value="RING/U-box"/>
    <property type="match status" value="1"/>
</dbReference>
<sequence>MMYGWGEDSLSCPSYALHKAEGELELMKQALQCAIFESERRERTIKGLLNVMPPRPVYECPICFDGYETEGGEQVPRVLKCGHTACELCIVERHAWYWMPGISL</sequence>
<gene>
    <name evidence="5" type="ORF">CAEBREN_19997</name>
</gene>
<evidence type="ECO:0000256" key="1">
    <source>
        <dbReference type="ARBA" id="ARBA00022723"/>
    </source>
</evidence>
<evidence type="ECO:0000256" key="3">
    <source>
        <dbReference type="ARBA" id="ARBA00022833"/>
    </source>
</evidence>
<dbReference type="Proteomes" id="UP000008068">
    <property type="component" value="Unassembled WGS sequence"/>
</dbReference>
<dbReference type="OrthoDB" id="674604at2759"/>
<dbReference type="InterPro" id="IPR027370">
    <property type="entry name" value="Znf-RING_euk"/>
</dbReference>
<dbReference type="Gene3D" id="3.30.40.10">
    <property type="entry name" value="Zinc/RING finger domain, C3HC4 (zinc finger)"/>
    <property type="match status" value="1"/>
</dbReference>
<keyword evidence="3" id="KW-0862">Zinc</keyword>
<evidence type="ECO:0000313" key="6">
    <source>
        <dbReference type="Proteomes" id="UP000008068"/>
    </source>
</evidence>
<dbReference type="PANTHER" id="PTHR47156:SF10">
    <property type="entry name" value="E3 UBIQUITIN-PROTEIN LIGASE TRIM-21-RELATED"/>
    <property type="match status" value="1"/>
</dbReference>
<evidence type="ECO:0000256" key="2">
    <source>
        <dbReference type="ARBA" id="ARBA00022771"/>
    </source>
</evidence>
<dbReference type="GO" id="GO:0008270">
    <property type="term" value="F:zinc ion binding"/>
    <property type="evidence" value="ECO:0007669"/>
    <property type="project" value="UniProtKB-KW"/>
</dbReference>
<dbReference type="Pfam" id="PF13445">
    <property type="entry name" value="zf-RING_UBOX"/>
    <property type="match status" value="1"/>
</dbReference>
<organism evidence="6">
    <name type="scientific">Caenorhabditis brenneri</name>
    <name type="common">Nematode worm</name>
    <dbReference type="NCBI Taxonomy" id="135651"/>
    <lineage>
        <taxon>Eukaryota</taxon>
        <taxon>Metazoa</taxon>
        <taxon>Ecdysozoa</taxon>
        <taxon>Nematoda</taxon>
        <taxon>Chromadorea</taxon>
        <taxon>Rhabditida</taxon>
        <taxon>Rhabditina</taxon>
        <taxon>Rhabditomorpha</taxon>
        <taxon>Rhabditoidea</taxon>
        <taxon>Rhabditidae</taxon>
        <taxon>Peloderinae</taxon>
        <taxon>Caenorhabditis</taxon>
    </lineage>
</organism>
<feature type="domain" description="Zinc finger RING-type eukaryotic" evidence="4">
    <location>
        <begin position="60"/>
        <end position="96"/>
    </location>
</feature>
<dbReference type="PANTHER" id="PTHR47156">
    <property type="entry name" value="PROTEIN CBG20824"/>
    <property type="match status" value="1"/>
</dbReference>
<keyword evidence="1" id="KW-0479">Metal-binding</keyword>
<evidence type="ECO:0000313" key="5">
    <source>
        <dbReference type="EMBL" id="EGT49555.1"/>
    </source>
</evidence>
<dbReference type="InParanoid" id="G0MD02"/>
<accession>G0MD02</accession>
<proteinExistence type="predicted"/>
<dbReference type="EMBL" id="GL379790">
    <property type="protein sequence ID" value="EGT49555.1"/>
    <property type="molecule type" value="Genomic_DNA"/>
</dbReference>
<dbReference type="InterPro" id="IPR013083">
    <property type="entry name" value="Znf_RING/FYVE/PHD"/>
</dbReference>
<keyword evidence="2" id="KW-0863">Zinc-finger</keyword>
<name>G0MD02_CAEBE</name>
<dbReference type="AlphaFoldDB" id="G0MD02"/>
<reference evidence="6" key="1">
    <citation type="submission" date="2011-07" db="EMBL/GenBank/DDBJ databases">
        <authorList>
            <consortium name="Caenorhabditis brenneri Sequencing and Analysis Consortium"/>
            <person name="Wilson R.K."/>
        </authorList>
    </citation>
    <scope>NUCLEOTIDE SEQUENCE [LARGE SCALE GENOMIC DNA]</scope>
    <source>
        <strain evidence="6">PB2801</strain>
    </source>
</reference>
<dbReference type="InterPro" id="IPR052667">
    <property type="entry name" value="E3_ubiquitin-ligase_RING"/>
</dbReference>
<dbReference type="HOGENOM" id="CLU_2252412_0_0_1"/>
<keyword evidence="6" id="KW-1185">Reference proteome</keyword>
<evidence type="ECO:0000259" key="4">
    <source>
        <dbReference type="Pfam" id="PF13445"/>
    </source>
</evidence>